<keyword evidence="3" id="KW-1185">Reference proteome</keyword>
<organism evidence="2 3">
    <name type="scientific">Flaviaesturariibacter amylovorans</name>
    <dbReference type="NCBI Taxonomy" id="1084520"/>
    <lineage>
        <taxon>Bacteria</taxon>
        <taxon>Pseudomonadati</taxon>
        <taxon>Bacteroidota</taxon>
        <taxon>Chitinophagia</taxon>
        <taxon>Chitinophagales</taxon>
        <taxon>Chitinophagaceae</taxon>
        <taxon>Flaviaestuariibacter</taxon>
    </lineage>
</organism>
<name>A0ABP8H7Y1_9BACT</name>
<keyword evidence="1" id="KW-0732">Signal</keyword>
<comment type="caution">
    <text evidence="2">The sequence shown here is derived from an EMBL/GenBank/DDBJ whole genome shotgun (WGS) entry which is preliminary data.</text>
</comment>
<proteinExistence type="predicted"/>
<protein>
    <recommendedName>
        <fullName evidence="4">DUF4136 domain-containing protein</fullName>
    </recommendedName>
</protein>
<sequence>MKSILPSGLLLLLLLLADAAHAQSNAIPDSVRTVAIYSSKNNFLTEYTVDTLVAHLNRFKKSKRVRYFVNTKDDTRSGYYADHVVDIDLDLREPVMGPPRYETVNVSRPTVQRGLNPATGNMESRVVYVNTPEQRYHPGTMQPAKASVRLRMLDRKNNQKVTKDGFMLQHEQQVGLEINLILQLHQMIQANYDKP</sequence>
<evidence type="ECO:0008006" key="4">
    <source>
        <dbReference type="Google" id="ProtNLM"/>
    </source>
</evidence>
<evidence type="ECO:0000313" key="2">
    <source>
        <dbReference type="EMBL" id="GAA4335656.1"/>
    </source>
</evidence>
<dbReference type="Proteomes" id="UP001501725">
    <property type="component" value="Unassembled WGS sequence"/>
</dbReference>
<evidence type="ECO:0000313" key="3">
    <source>
        <dbReference type="Proteomes" id="UP001501725"/>
    </source>
</evidence>
<accession>A0ABP8H7Y1</accession>
<dbReference type="RefSeq" id="WP_345256625.1">
    <property type="nucleotide sequence ID" value="NZ_BAABGY010000008.1"/>
</dbReference>
<dbReference type="EMBL" id="BAABGY010000008">
    <property type="protein sequence ID" value="GAA4335656.1"/>
    <property type="molecule type" value="Genomic_DNA"/>
</dbReference>
<feature type="chain" id="PRO_5046418711" description="DUF4136 domain-containing protein" evidence="1">
    <location>
        <begin position="23"/>
        <end position="195"/>
    </location>
</feature>
<feature type="signal peptide" evidence="1">
    <location>
        <begin position="1"/>
        <end position="22"/>
    </location>
</feature>
<gene>
    <name evidence="2" type="ORF">GCM10023184_30610</name>
</gene>
<evidence type="ECO:0000256" key="1">
    <source>
        <dbReference type="SAM" id="SignalP"/>
    </source>
</evidence>
<reference evidence="3" key="1">
    <citation type="journal article" date="2019" name="Int. J. Syst. Evol. Microbiol.">
        <title>The Global Catalogue of Microorganisms (GCM) 10K type strain sequencing project: providing services to taxonomists for standard genome sequencing and annotation.</title>
        <authorList>
            <consortium name="The Broad Institute Genomics Platform"/>
            <consortium name="The Broad Institute Genome Sequencing Center for Infectious Disease"/>
            <person name="Wu L."/>
            <person name="Ma J."/>
        </authorList>
    </citation>
    <scope>NUCLEOTIDE SEQUENCE [LARGE SCALE GENOMIC DNA]</scope>
    <source>
        <strain evidence="3">JCM 17919</strain>
    </source>
</reference>